<organism evidence="2 3">
    <name type="scientific">Paracoccus phage vB_PmaS-R3</name>
    <dbReference type="NCBI Taxonomy" id="2494563"/>
    <lineage>
        <taxon>Viruses</taxon>
        <taxon>Duplodnaviria</taxon>
        <taxon>Heunggongvirae</taxon>
        <taxon>Uroviricota</taxon>
        <taxon>Caudoviricetes</taxon>
        <taxon>Zhuquevirus</taxon>
        <taxon>Zhuquevirus R3</taxon>
    </lineage>
</organism>
<feature type="region of interest" description="Disordered" evidence="1">
    <location>
        <begin position="24"/>
        <end position="43"/>
    </location>
</feature>
<evidence type="ECO:0000313" key="3">
    <source>
        <dbReference type="Proteomes" id="UP000031732"/>
    </source>
</evidence>
<dbReference type="EMBL" id="KP162168">
    <property type="protein sequence ID" value="AJD83166.1"/>
    <property type="molecule type" value="Genomic_DNA"/>
</dbReference>
<dbReference type="Proteomes" id="UP000031732">
    <property type="component" value="Genome"/>
</dbReference>
<reference evidence="3" key="1">
    <citation type="submission" date="2014-11" db="EMBL/GenBank/DDBJ databases">
        <title>Complete genome sequence of Paracoccus marcusii phage vB_PmaS_IMEP1 isolated from the South China Sea.</title>
        <authorList>
            <person name="Xu Y."/>
            <person name="Zhang R."/>
            <person name="Jiao N."/>
        </authorList>
    </citation>
    <scope>NUCLEOTIDE SEQUENCE [LARGE SCALE GENOMIC DNA]</scope>
</reference>
<dbReference type="KEGG" id="vg:23681326"/>
<keyword evidence="3" id="KW-1185">Reference proteome</keyword>
<name>A0A0B5A7K1_9CAUD</name>
<sequence>MGYERQIATAKRLIAAKGRSCVWSQMGSGTPGDPSKPWKPGEATPDTFPVNIVFLPESQTTLAFLRTLGDTDIAVGEDYGLMPAVDFVPTQRAEIYAADGVTLLRNVLRYNVLAPDGDPILYTVHFGVAE</sequence>
<evidence type="ECO:0000256" key="1">
    <source>
        <dbReference type="SAM" id="MobiDB-lite"/>
    </source>
</evidence>
<reference evidence="2 3" key="2">
    <citation type="journal article" date="2015" name="Stand. Genomic Sci.">
        <title>Complete genome sequence of Paracoccus marcusii phage vB_PmaS-R3 isolated from the South China Sea.</title>
        <authorList>
            <person name="Xu Y."/>
            <person name="Zhang R."/>
            <person name="Jiao N."/>
        </authorList>
    </citation>
    <scope>NUCLEOTIDE SEQUENCE [LARGE SCALE GENOMIC DNA]</scope>
</reference>
<dbReference type="GeneID" id="23681326"/>
<accession>A0A0B5A7K1</accession>
<protein>
    <submittedName>
        <fullName evidence="2">Head-tail joining protein</fullName>
    </submittedName>
</protein>
<evidence type="ECO:0000313" key="2">
    <source>
        <dbReference type="EMBL" id="AJD83166.1"/>
    </source>
</evidence>
<dbReference type="RefSeq" id="YP_009126432.1">
    <property type="nucleotide sequence ID" value="NC_026608.1"/>
</dbReference>
<proteinExistence type="predicted"/>